<reference evidence="2" key="1">
    <citation type="journal article" date="2020" name="mSystems">
        <title>Genome- and Community-Level Interaction Insights into Carbon Utilization and Element Cycling Functions of Hydrothermarchaeota in Hydrothermal Sediment.</title>
        <authorList>
            <person name="Zhou Z."/>
            <person name="Liu Y."/>
            <person name="Xu W."/>
            <person name="Pan J."/>
            <person name="Luo Z.H."/>
            <person name="Li M."/>
        </authorList>
    </citation>
    <scope>NUCLEOTIDE SEQUENCE [LARGE SCALE GENOMIC DNA]</scope>
    <source>
        <strain evidence="2">SpSt-721</strain>
    </source>
</reference>
<sequence length="129" mass="15253">MDNVTYNALYSNIKNVQNYDIYLPIPQLTKVKRIYLLHGDISTLDKPIIDLNTQNSNVTLYDFSNEDLYAFSSPIKLINKSYIKAIIIESQNHITFITIDDIKREEKSKKVMKRKKKKTRKRKKKSKIR</sequence>
<organism evidence="2">
    <name type="scientific">Ignisphaera aggregans</name>
    <dbReference type="NCBI Taxonomy" id="334771"/>
    <lineage>
        <taxon>Archaea</taxon>
        <taxon>Thermoproteota</taxon>
        <taxon>Thermoprotei</taxon>
        <taxon>Desulfurococcales</taxon>
        <taxon>Desulfurococcaceae</taxon>
        <taxon>Ignisphaera</taxon>
    </lineage>
</organism>
<dbReference type="EMBL" id="DTET01000099">
    <property type="protein sequence ID" value="HGV66559.1"/>
    <property type="molecule type" value="Genomic_DNA"/>
</dbReference>
<feature type="compositionally biased region" description="Basic residues" evidence="1">
    <location>
        <begin position="110"/>
        <end position="129"/>
    </location>
</feature>
<proteinExistence type="predicted"/>
<evidence type="ECO:0000256" key="1">
    <source>
        <dbReference type="SAM" id="MobiDB-lite"/>
    </source>
</evidence>
<feature type="region of interest" description="Disordered" evidence="1">
    <location>
        <begin position="106"/>
        <end position="129"/>
    </location>
</feature>
<accession>A0A7J3QDU9</accession>
<comment type="caution">
    <text evidence="2">The sequence shown here is derived from an EMBL/GenBank/DDBJ whole genome shotgun (WGS) entry which is preliminary data.</text>
</comment>
<evidence type="ECO:0000313" key="2">
    <source>
        <dbReference type="EMBL" id="HGV66559.1"/>
    </source>
</evidence>
<protein>
    <submittedName>
        <fullName evidence="2">Uncharacterized protein</fullName>
    </submittedName>
</protein>
<dbReference type="AlphaFoldDB" id="A0A7J3QDU9"/>
<name>A0A7J3QDU9_9CREN</name>
<gene>
    <name evidence="2" type="ORF">ENV02_01925</name>
</gene>